<organism evidence="5 6">
    <name type="scientific">Helianthus annuus</name>
    <name type="common">Common sunflower</name>
    <dbReference type="NCBI Taxonomy" id="4232"/>
    <lineage>
        <taxon>Eukaryota</taxon>
        <taxon>Viridiplantae</taxon>
        <taxon>Streptophyta</taxon>
        <taxon>Embryophyta</taxon>
        <taxon>Tracheophyta</taxon>
        <taxon>Spermatophyta</taxon>
        <taxon>Magnoliopsida</taxon>
        <taxon>eudicotyledons</taxon>
        <taxon>Gunneridae</taxon>
        <taxon>Pentapetalae</taxon>
        <taxon>asterids</taxon>
        <taxon>campanulids</taxon>
        <taxon>Asterales</taxon>
        <taxon>Asteraceae</taxon>
        <taxon>Asteroideae</taxon>
        <taxon>Heliantheae alliance</taxon>
        <taxon>Heliantheae</taxon>
        <taxon>Helianthus</taxon>
    </lineage>
</organism>
<dbReference type="Proteomes" id="UP000215914">
    <property type="component" value="Unassembled WGS sequence"/>
</dbReference>
<dbReference type="InterPro" id="IPR039618">
    <property type="entry name" value="CLE9-13"/>
</dbReference>
<dbReference type="GO" id="GO:0030154">
    <property type="term" value="P:cell differentiation"/>
    <property type="evidence" value="ECO:0007669"/>
    <property type="project" value="UniProtKB-KW"/>
</dbReference>
<comment type="similarity">
    <text evidence="1">Belongs to the CLV3/ESR signal peptide family.</text>
</comment>
<keyword evidence="3" id="KW-0221">Differentiation</keyword>
<keyword evidence="4" id="KW-0379">Hydroxylation</keyword>
<keyword evidence="2" id="KW-0217">Developmental protein</keyword>
<comment type="caution">
    <text evidence="5">The sequence shown here is derived from an EMBL/GenBank/DDBJ whole genome shotgun (WGS) entry which is preliminary data.</text>
</comment>
<dbReference type="Gramene" id="mRNA:HanXRQr2_Chr15g0687601">
    <property type="protein sequence ID" value="CDS:HanXRQr2_Chr15g0687601.1"/>
    <property type="gene ID" value="HanXRQr2_Chr15g0687601"/>
</dbReference>
<proteinExistence type="inferred from homology"/>
<evidence type="ECO:0000313" key="6">
    <source>
        <dbReference type="Proteomes" id="UP000215914"/>
    </source>
</evidence>
<keyword evidence="6" id="KW-1185">Reference proteome</keyword>
<evidence type="ECO:0000256" key="4">
    <source>
        <dbReference type="ARBA" id="ARBA00023278"/>
    </source>
</evidence>
<evidence type="ECO:0000256" key="3">
    <source>
        <dbReference type="ARBA" id="ARBA00022782"/>
    </source>
</evidence>
<accession>A0A9K3DZL3</accession>
<name>A0A9K3DZL3_HELAN</name>
<reference evidence="5" key="1">
    <citation type="journal article" date="2017" name="Nature">
        <title>The sunflower genome provides insights into oil metabolism, flowering and Asterid evolution.</title>
        <authorList>
            <person name="Badouin H."/>
            <person name="Gouzy J."/>
            <person name="Grassa C.J."/>
            <person name="Murat F."/>
            <person name="Staton S.E."/>
            <person name="Cottret L."/>
            <person name="Lelandais-Briere C."/>
            <person name="Owens G.L."/>
            <person name="Carrere S."/>
            <person name="Mayjonade B."/>
            <person name="Legrand L."/>
            <person name="Gill N."/>
            <person name="Kane N.C."/>
            <person name="Bowers J.E."/>
            <person name="Hubner S."/>
            <person name="Bellec A."/>
            <person name="Berard A."/>
            <person name="Berges H."/>
            <person name="Blanchet N."/>
            <person name="Boniface M.C."/>
            <person name="Brunel D."/>
            <person name="Catrice O."/>
            <person name="Chaidir N."/>
            <person name="Claudel C."/>
            <person name="Donnadieu C."/>
            <person name="Faraut T."/>
            <person name="Fievet G."/>
            <person name="Helmstetter N."/>
            <person name="King M."/>
            <person name="Knapp S.J."/>
            <person name="Lai Z."/>
            <person name="Le Paslier M.C."/>
            <person name="Lippi Y."/>
            <person name="Lorenzon L."/>
            <person name="Mandel J.R."/>
            <person name="Marage G."/>
            <person name="Marchand G."/>
            <person name="Marquand E."/>
            <person name="Bret-Mestries E."/>
            <person name="Morien E."/>
            <person name="Nambeesan S."/>
            <person name="Nguyen T."/>
            <person name="Pegot-Espagnet P."/>
            <person name="Pouilly N."/>
            <person name="Raftis F."/>
            <person name="Sallet E."/>
            <person name="Schiex T."/>
            <person name="Thomas J."/>
            <person name="Vandecasteele C."/>
            <person name="Vares D."/>
            <person name="Vear F."/>
            <person name="Vautrin S."/>
            <person name="Crespi M."/>
            <person name="Mangin B."/>
            <person name="Burke J.M."/>
            <person name="Salse J."/>
            <person name="Munos S."/>
            <person name="Vincourt P."/>
            <person name="Rieseberg L.H."/>
            <person name="Langlade N.B."/>
        </authorList>
    </citation>
    <scope>NUCLEOTIDE SEQUENCE</scope>
    <source>
        <tissue evidence="5">Leaves</tissue>
    </source>
</reference>
<dbReference type="PANTHER" id="PTHR34359:SF28">
    <property type="entry name" value="CLAVATA3_ESR (CLE)-RELATED PROTEIN 12"/>
    <property type="match status" value="1"/>
</dbReference>
<dbReference type="PANTHER" id="PTHR34359">
    <property type="entry name" value="CLAVATA3/ESR (CLE)-RELATED PROTEIN 10"/>
    <property type="match status" value="1"/>
</dbReference>
<protein>
    <recommendedName>
        <fullName evidence="7">CLAVATA3/ESR (CLE)-related protein 13</fullName>
    </recommendedName>
</protein>
<evidence type="ECO:0008006" key="7">
    <source>
        <dbReference type="Google" id="ProtNLM"/>
    </source>
</evidence>
<gene>
    <name evidence="5" type="ORF">HanXRQr2_Chr15g0687601</name>
</gene>
<evidence type="ECO:0000313" key="5">
    <source>
        <dbReference type="EMBL" id="KAF5764060.1"/>
    </source>
</evidence>
<sequence length="91" mass="10839">MPFKNFHLLSFFLCLYLLFNYLEFSTTTVTVFVHHRFSTNRKMLASEFNFAPYLKHHHHHHRGNTLKNDVIDPHYGVEKRLVPSGPNPLHH</sequence>
<dbReference type="AlphaFoldDB" id="A0A9K3DZL3"/>
<evidence type="ECO:0000256" key="1">
    <source>
        <dbReference type="ARBA" id="ARBA00005416"/>
    </source>
</evidence>
<reference evidence="5" key="2">
    <citation type="submission" date="2020-06" db="EMBL/GenBank/DDBJ databases">
        <title>Helianthus annuus Genome sequencing and assembly Release 2.</title>
        <authorList>
            <person name="Gouzy J."/>
            <person name="Langlade N."/>
            <person name="Munos S."/>
        </authorList>
    </citation>
    <scope>NUCLEOTIDE SEQUENCE</scope>
    <source>
        <tissue evidence="5">Leaves</tissue>
    </source>
</reference>
<evidence type="ECO:0000256" key="2">
    <source>
        <dbReference type="ARBA" id="ARBA00022473"/>
    </source>
</evidence>
<dbReference type="EMBL" id="MNCJ02000330">
    <property type="protein sequence ID" value="KAF5764060.1"/>
    <property type="molecule type" value="Genomic_DNA"/>
</dbReference>